<proteinExistence type="predicted"/>
<reference evidence="1" key="1">
    <citation type="submission" date="2019-05" db="EMBL/GenBank/DDBJ databases">
        <title>Annotation for the trematode Fasciolopsis buski.</title>
        <authorList>
            <person name="Choi Y.-J."/>
        </authorList>
    </citation>
    <scope>NUCLEOTIDE SEQUENCE</scope>
    <source>
        <strain evidence="1">HT</strain>
        <tissue evidence="1">Whole worm</tissue>
    </source>
</reference>
<protein>
    <submittedName>
        <fullName evidence="1">Uncharacterized protein</fullName>
    </submittedName>
</protein>
<sequence>QEQDEWIRPSVTIRWNQVDYFTHKNRSLLVFLQNNQGVRQFPLQHAITASHLFTLISNMHFYQATAELCAPHAAGLLEKIGMFNCEINILTELAMQTNITLFSMQMRCTK</sequence>
<accession>A0A8E0RKQ8</accession>
<comment type="caution">
    <text evidence="1">The sequence shown here is derived from an EMBL/GenBank/DDBJ whole genome shotgun (WGS) entry which is preliminary data.</text>
</comment>
<gene>
    <name evidence="1" type="ORF">FBUS_09751</name>
</gene>
<dbReference type="AlphaFoldDB" id="A0A8E0RKQ8"/>
<name>A0A8E0RKQ8_9TREM</name>
<dbReference type="EMBL" id="LUCM01011330">
    <property type="protein sequence ID" value="KAA0184129.1"/>
    <property type="molecule type" value="Genomic_DNA"/>
</dbReference>
<organism evidence="1 2">
    <name type="scientific">Fasciolopsis buskii</name>
    <dbReference type="NCBI Taxonomy" id="27845"/>
    <lineage>
        <taxon>Eukaryota</taxon>
        <taxon>Metazoa</taxon>
        <taxon>Spiralia</taxon>
        <taxon>Lophotrochozoa</taxon>
        <taxon>Platyhelminthes</taxon>
        <taxon>Trematoda</taxon>
        <taxon>Digenea</taxon>
        <taxon>Plagiorchiida</taxon>
        <taxon>Echinostomata</taxon>
        <taxon>Echinostomatoidea</taxon>
        <taxon>Fasciolidae</taxon>
        <taxon>Fasciolopsis</taxon>
    </lineage>
</organism>
<keyword evidence="2" id="KW-1185">Reference proteome</keyword>
<evidence type="ECO:0000313" key="2">
    <source>
        <dbReference type="Proteomes" id="UP000728185"/>
    </source>
</evidence>
<evidence type="ECO:0000313" key="1">
    <source>
        <dbReference type="EMBL" id="KAA0184129.1"/>
    </source>
</evidence>
<dbReference type="Proteomes" id="UP000728185">
    <property type="component" value="Unassembled WGS sequence"/>
</dbReference>
<feature type="non-terminal residue" evidence="1">
    <location>
        <position position="1"/>
    </location>
</feature>